<dbReference type="InterPro" id="IPR047650">
    <property type="entry name" value="Transpos_IS110"/>
</dbReference>
<dbReference type="PANTHER" id="PTHR33055">
    <property type="entry name" value="TRANSPOSASE FOR INSERTION SEQUENCE ELEMENT IS1111A"/>
    <property type="match status" value="1"/>
</dbReference>
<dbReference type="Pfam" id="PF02371">
    <property type="entry name" value="Transposase_20"/>
    <property type="match status" value="1"/>
</dbReference>
<evidence type="ECO:0000313" key="4">
    <source>
        <dbReference type="Proteomes" id="UP000188174"/>
    </source>
</evidence>
<accession>A0ABM6IA01</accession>
<reference evidence="3 4" key="1">
    <citation type="submission" date="2017-02" db="EMBL/GenBank/DDBJ databases">
        <authorList>
            <person name="Jeong S."/>
        </authorList>
    </citation>
    <scope>NUCLEOTIDE SEQUENCE [LARGE SCALE GENOMIC DNA]</scope>
    <source>
        <strain evidence="3 4">RMAR6-6</strain>
    </source>
</reference>
<dbReference type="Proteomes" id="UP000188174">
    <property type="component" value="Chromosome"/>
</dbReference>
<sequence length="338" mass="38123">MMRLHYLGVDLAKNVFQLHGEDAEGNIVYRKRLGRARFLNDIGRLAGCQIGIEACTGAFYWQREFEALGHSVRIIAPQYLKPFARHQKNVQNDAAAICTALRQPNMRFVPPKSLGQQDIQALHRVRQRLVNRRTALVSQTRGLLLDRGLAFGLSITRARRVVLRLLTMERDRLGDLFTSLPEQLFEMLCELDRRVVWFDREINRVFRSNEACQRIAKIRGVGPKTATAIVAAIVDGAEFNNGRHLAAWLGLVPKQHSSGNRQMLQGISKRGDRHLRALLVHGARAVLRTAPKHHDAVSQWAIGLQERRGAAKAIVAIANKNARIIFAMLRQNTEFGTA</sequence>
<evidence type="ECO:0000259" key="2">
    <source>
        <dbReference type="Pfam" id="PF02371"/>
    </source>
</evidence>
<dbReference type="InterPro" id="IPR003346">
    <property type="entry name" value="Transposase_20"/>
</dbReference>
<evidence type="ECO:0000259" key="1">
    <source>
        <dbReference type="Pfam" id="PF01548"/>
    </source>
</evidence>
<dbReference type="PANTHER" id="PTHR33055:SF3">
    <property type="entry name" value="PUTATIVE TRANSPOSASE FOR IS117-RELATED"/>
    <property type="match status" value="1"/>
</dbReference>
<keyword evidence="4" id="KW-1185">Reference proteome</keyword>
<feature type="domain" description="Transposase IS116/IS110/IS902 C-terminal" evidence="2">
    <location>
        <begin position="212"/>
        <end position="295"/>
    </location>
</feature>
<gene>
    <name evidence="3" type="ORF">B0E33_10075</name>
</gene>
<name>A0ABM6IA01_9HYPH</name>
<dbReference type="EMBL" id="CP019630">
    <property type="protein sequence ID" value="AQQ07283.1"/>
    <property type="molecule type" value="Genomic_DNA"/>
</dbReference>
<proteinExistence type="predicted"/>
<protein>
    <submittedName>
        <fullName evidence="3">IS110 family transposase</fullName>
    </submittedName>
</protein>
<organism evidence="3 4">
    <name type="scientific">Roseibium algicola</name>
    <dbReference type="NCBI Taxonomy" id="2857014"/>
    <lineage>
        <taxon>Bacteria</taxon>
        <taxon>Pseudomonadati</taxon>
        <taxon>Pseudomonadota</taxon>
        <taxon>Alphaproteobacteria</taxon>
        <taxon>Hyphomicrobiales</taxon>
        <taxon>Stappiaceae</taxon>
        <taxon>Roseibium</taxon>
    </lineage>
</organism>
<evidence type="ECO:0000313" key="3">
    <source>
        <dbReference type="EMBL" id="AQQ07283.1"/>
    </source>
</evidence>
<feature type="domain" description="Transposase IS110-like N-terminal" evidence="1">
    <location>
        <begin position="7"/>
        <end position="144"/>
    </location>
</feature>
<dbReference type="NCBIfam" id="NF033542">
    <property type="entry name" value="transpos_IS110"/>
    <property type="match status" value="1"/>
</dbReference>
<dbReference type="InterPro" id="IPR002525">
    <property type="entry name" value="Transp_IS110-like_N"/>
</dbReference>
<dbReference type="Pfam" id="PF01548">
    <property type="entry name" value="DEDD_Tnp_IS110"/>
    <property type="match status" value="1"/>
</dbReference>